<evidence type="ECO:0000313" key="3">
    <source>
        <dbReference type="EMBL" id="GAA4972838.1"/>
    </source>
</evidence>
<feature type="domain" description="CARDB" evidence="2">
    <location>
        <begin position="30"/>
        <end position="141"/>
    </location>
</feature>
<organism evidence="3 4">
    <name type="scientific">Kineococcus glutinatus</name>
    <dbReference type="NCBI Taxonomy" id="1070872"/>
    <lineage>
        <taxon>Bacteria</taxon>
        <taxon>Bacillati</taxon>
        <taxon>Actinomycetota</taxon>
        <taxon>Actinomycetes</taxon>
        <taxon>Kineosporiales</taxon>
        <taxon>Kineosporiaceae</taxon>
        <taxon>Kineococcus</taxon>
    </lineage>
</organism>
<proteinExistence type="predicted"/>
<dbReference type="Proteomes" id="UP001501195">
    <property type="component" value="Unassembled WGS sequence"/>
</dbReference>
<protein>
    <recommendedName>
        <fullName evidence="2">CARDB domain-containing protein</fullName>
    </recommendedName>
</protein>
<keyword evidence="4" id="KW-1185">Reference proteome</keyword>
<dbReference type="InterPro" id="IPR013783">
    <property type="entry name" value="Ig-like_fold"/>
</dbReference>
<accession>A0ABP9HKW4</accession>
<comment type="caution">
    <text evidence="3">The sequence shown here is derived from an EMBL/GenBank/DDBJ whole genome shotgun (WGS) entry which is preliminary data.</text>
</comment>
<dbReference type="InterPro" id="IPR011635">
    <property type="entry name" value="CARDB"/>
</dbReference>
<gene>
    <name evidence="3" type="ORF">GCM10023225_12940</name>
</gene>
<keyword evidence="1" id="KW-0732">Signal</keyword>
<dbReference type="Pfam" id="PF07705">
    <property type="entry name" value="CARDB"/>
    <property type="match status" value="1"/>
</dbReference>
<dbReference type="EMBL" id="BAABIL010000168">
    <property type="protein sequence ID" value="GAA4972838.1"/>
    <property type="molecule type" value="Genomic_DNA"/>
</dbReference>
<evidence type="ECO:0000256" key="1">
    <source>
        <dbReference type="SAM" id="SignalP"/>
    </source>
</evidence>
<feature type="signal peptide" evidence="1">
    <location>
        <begin position="1"/>
        <end position="26"/>
    </location>
</feature>
<dbReference type="RefSeq" id="WP_345711595.1">
    <property type="nucleotide sequence ID" value="NZ_BAABIL010000168.1"/>
</dbReference>
<dbReference type="Gene3D" id="2.60.40.10">
    <property type="entry name" value="Immunoglobulins"/>
    <property type="match status" value="1"/>
</dbReference>
<reference evidence="4" key="1">
    <citation type="journal article" date="2019" name="Int. J. Syst. Evol. Microbiol.">
        <title>The Global Catalogue of Microorganisms (GCM) 10K type strain sequencing project: providing services to taxonomists for standard genome sequencing and annotation.</title>
        <authorList>
            <consortium name="The Broad Institute Genomics Platform"/>
            <consortium name="The Broad Institute Genome Sequencing Center for Infectious Disease"/>
            <person name="Wu L."/>
            <person name="Ma J."/>
        </authorList>
    </citation>
    <scope>NUCLEOTIDE SEQUENCE [LARGE SCALE GENOMIC DNA]</scope>
    <source>
        <strain evidence="4">JCM 18126</strain>
    </source>
</reference>
<evidence type="ECO:0000259" key="2">
    <source>
        <dbReference type="Pfam" id="PF07705"/>
    </source>
</evidence>
<name>A0ABP9HKW4_9ACTN</name>
<evidence type="ECO:0000313" key="4">
    <source>
        <dbReference type="Proteomes" id="UP001501195"/>
    </source>
</evidence>
<sequence>MRRRNKIMGGALGTLALLAGGGSVQAATPAPDLIVTAVEWTPNAPIGGQPVAFRATIKNQGTAATPSGVKHGVQFQVNGSLKTWSDSFTASLPPGQSVTVVANGGPAGATWTAAAGSPSITAYVDDAARIKEGNESNNKLSRTATISSGITTRLRTTASGSVVAVTNVPSSTAETSLGTMVTGSAYGACHDADGLPVSGTEAWLLDTAIGHDVWNYNGPFAYSGRIDVPATTRPLQVISNELDTGEIHKWNYGTPEALITCAAGTTAGFTRFQAKALTTKRYGPTGMLLGTFTAVLDLDIIL</sequence>
<feature type="chain" id="PRO_5046376037" description="CARDB domain-containing protein" evidence="1">
    <location>
        <begin position="27"/>
        <end position="302"/>
    </location>
</feature>